<name>A4BNB5_9GAMM</name>
<accession>A4BNB5</accession>
<keyword evidence="2" id="KW-1185">Reference proteome</keyword>
<comment type="caution">
    <text evidence="1">The sequence shown here is derived from an EMBL/GenBank/DDBJ whole genome shotgun (WGS) entry which is preliminary data.</text>
</comment>
<proteinExistence type="predicted"/>
<protein>
    <submittedName>
        <fullName evidence="1">Uncharacterized protein</fullName>
    </submittedName>
</protein>
<evidence type="ECO:0000313" key="2">
    <source>
        <dbReference type="Proteomes" id="UP000003374"/>
    </source>
</evidence>
<dbReference type="HOGENOM" id="CLU_2789707_0_0_6"/>
<evidence type="ECO:0000313" key="1">
    <source>
        <dbReference type="EMBL" id="EAR22714.1"/>
    </source>
</evidence>
<dbReference type="AlphaFoldDB" id="A4BNB5"/>
<sequence length="79" mass="8390">MLRSLAVQIRGMATEGKLDGFGSQALEGVANGGMGRRALPVQLAQSVQAFTVSIHESLDLSVRGRTRDHGQDAEQQKVG</sequence>
<organism evidence="1 2">
    <name type="scientific">Nitrococcus mobilis Nb-231</name>
    <dbReference type="NCBI Taxonomy" id="314278"/>
    <lineage>
        <taxon>Bacteria</taxon>
        <taxon>Pseudomonadati</taxon>
        <taxon>Pseudomonadota</taxon>
        <taxon>Gammaproteobacteria</taxon>
        <taxon>Chromatiales</taxon>
        <taxon>Ectothiorhodospiraceae</taxon>
        <taxon>Nitrococcus</taxon>
    </lineage>
</organism>
<gene>
    <name evidence="1" type="ORF">NB231_09688</name>
</gene>
<reference evidence="1 2" key="1">
    <citation type="submission" date="2006-02" db="EMBL/GenBank/DDBJ databases">
        <authorList>
            <person name="Waterbury J."/>
            <person name="Ferriera S."/>
            <person name="Johnson J."/>
            <person name="Kravitz S."/>
            <person name="Halpern A."/>
            <person name="Remington K."/>
            <person name="Beeson K."/>
            <person name="Tran B."/>
            <person name="Rogers Y.-H."/>
            <person name="Friedman R."/>
            <person name="Venter J.C."/>
        </authorList>
    </citation>
    <scope>NUCLEOTIDE SEQUENCE [LARGE SCALE GENOMIC DNA]</scope>
    <source>
        <strain evidence="1 2">Nb-231</strain>
    </source>
</reference>
<dbReference type="EMBL" id="AAOF01000002">
    <property type="protein sequence ID" value="EAR22714.1"/>
    <property type="molecule type" value="Genomic_DNA"/>
</dbReference>
<dbReference type="Proteomes" id="UP000003374">
    <property type="component" value="Unassembled WGS sequence"/>
</dbReference>